<dbReference type="InterPro" id="IPR050527">
    <property type="entry name" value="Snail/Krueppel_Znf"/>
</dbReference>
<accession>A0A0D1WIL2</accession>
<evidence type="ECO:0000256" key="12">
    <source>
        <dbReference type="SAM" id="MobiDB-lite"/>
    </source>
</evidence>
<evidence type="ECO:0000256" key="10">
    <source>
        <dbReference type="ARBA" id="ARBA00023242"/>
    </source>
</evidence>
<dbReference type="FunFam" id="3.30.160.60:FF:000239">
    <property type="entry name" value="C2H2 type zinc finger protein"/>
    <property type="match status" value="1"/>
</dbReference>
<dbReference type="PROSITE" id="PS50157">
    <property type="entry name" value="ZINC_FINGER_C2H2_2"/>
    <property type="match status" value="2"/>
</dbReference>
<dbReference type="GO" id="GO:0005737">
    <property type="term" value="C:cytoplasm"/>
    <property type="evidence" value="ECO:0007669"/>
    <property type="project" value="UniProtKB-SubCell"/>
</dbReference>
<dbReference type="PANTHER" id="PTHR24388">
    <property type="entry name" value="ZINC FINGER PROTEIN"/>
    <property type="match status" value="1"/>
</dbReference>
<keyword evidence="9" id="KW-0804">Transcription</keyword>
<dbReference type="InterPro" id="IPR036236">
    <property type="entry name" value="Znf_C2H2_sf"/>
</dbReference>
<feature type="compositionally biased region" description="Polar residues" evidence="12">
    <location>
        <begin position="129"/>
        <end position="162"/>
    </location>
</feature>
<keyword evidence="15" id="KW-1185">Reference proteome</keyword>
<keyword evidence="7" id="KW-0862">Zinc</keyword>
<evidence type="ECO:0000313" key="15">
    <source>
        <dbReference type="Proteomes" id="UP000054302"/>
    </source>
</evidence>
<feature type="region of interest" description="Disordered" evidence="12">
    <location>
        <begin position="129"/>
        <end position="253"/>
    </location>
</feature>
<feature type="region of interest" description="Disordered" evidence="12">
    <location>
        <begin position="1"/>
        <end position="33"/>
    </location>
</feature>
<evidence type="ECO:0000256" key="5">
    <source>
        <dbReference type="ARBA" id="ARBA00022737"/>
    </source>
</evidence>
<feature type="compositionally biased region" description="Polar residues" evidence="12">
    <location>
        <begin position="357"/>
        <end position="375"/>
    </location>
</feature>
<feature type="compositionally biased region" description="Polar residues" evidence="12">
    <location>
        <begin position="384"/>
        <end position="395"/>
    </location>
</feature>
<dbReference type="OMA" id="SFQGHRR"/>
<proteinExistence type="predicted"/>
<evidence type="ECO:0000256" key="9">
    <source>
        <dbReference type="ARBA" id="ARBA00023163"/>
    </source>
</evidence>
<dbReference type="Proteomes" id="UP000054302">
    <property type="component" value="Unassembled WGS sequence"/>
</dbReference>
<keyword evidence="10" id="KW-0539">Nucleus</keyword>
<dbReference type="GO" id="GO:0071277">
    <property type="term" value="P:cellular response to calcium ion"/>
    <property type="evidence" value="ECO:0007669"/>
    <property type="project" value="UniProtKB-ARBA"/>
</dbReference>
<dbReference type="AlphaFoldDB" id="A0A0D1WIL2"/>
<dbReference type="OrthoDB" id="8117402at2759"/>
<evidence type="ECO:0000313" key="14">
    <source>
        <dbReference type="EMBL" id="KIV88685.1"/>
    </source>
</evidence>
<evidence type="ECO:0000259" key="13">
    <source>
        <dbReference type="PROSITE" id="PS50157"/>
    </source>
</evidence>
<evidence type="ECO:0000256" key="4">
    <source>
        <dbReference type="ARBA" id="ARBA00022723"/>
    </source>
</evidence>
<evidence type="ECO:0000256" key="3">
    <source>
        <dbReference type="ARBA" id="ARBA00022490"/>
    </source>
</evidence>
<name>A0A0D1WIL2_EXOME</name>
<feature type="domain" description="C2H2-type" evidence="13">
    <location>
        <begin position="509"/>
        <end position="536"/>
    </location>
</feature>
<feature type="compositionally biased region" description="Polar residues" evidence="12">
    <location>
        <begin position="463"/>
        <end position="473"/>
    </location>
</feature>
<dbReference type="Gene3D" id="3.30.160.60">
    <property type="entry name" value="Classic Zinc Finger"/>
    <property type="match status" value="3"/>
</dbReference>
<feature type="compositionally biased region" description="Polar residues" evidence="12">
    <location>
        <begin position="171"/>
        <end position="190"/>
    </location>
</feature>
<evidence type="ECO:0000256" key="8">
    <source>
        <dbReference type="ARBA" id="ARBA00023015"/>
    </source>
</evidence>
<feature type="region of interest" description="Disordered" evidence="12">
    <location>
        <begin position="59"/>
        <end position="84"/>
    </location>
</feature>
<dbReference type="PROSITE" id="PS00028">
    <property type="entry name" value="ZINC_FINGER_C2H2_1"/>
    <property type="match status" value="2"/>
</dbReference>
<dbReference type="HOGENOM" id="CLU_014490_0_0_1"/>
<sequence>MDNGRGRSPSRGSIGQHISPQPSPGNFQGIGVAGVDPSMQQAFTTGKFNNSVFNDSFLQQQQQHSGLQPSSNNPNFYDPNFQQNNFLDPQFAGQSISNNFDNSFMYQTDNMTNEFKYQSDSLNNDFNQAYFSNNSFDQAPPTNINPADLSKVSSPQDHQSPNLLPPEAINPHSSQPNSPASTNGQYFTPQHSRHASLDPSSAYGDSFSGVSFQQHRRAPSDHSDVPSAQHSPFLGHTELHNNSSSPFLQPQTDTSNAFGLDSFTIGDQVAASYHSPRLLPHMVDNQQSGLGLNQPEIALNQSMVMANDYSNQQNFVQTNVLPSNHLRNTSVVSDIGQADQFEPPTINIEPAPVSRQQSFGLQEGTEGTLSPPSQNRGRHRSKSDVTFTRPFSRSVSPGLHPTNASSNLSVHSRSPDRDRGSASRESSPGPVQSGRIDKNRRASTSSVGQSRDYILDLADPNRPSASPSGSSTRVQKHPATFQCSLCPKRFTRAYNLRSHLRTHTDERPFVCTVCGKAFARQHDRKRHEGLHSGEKKFVCKGELHSAPNQQWGCGRRFARADALGRHFRSEAGRICIKPLLEEERMDRQNRELMEQQQQQQAQYVQGALQPVPPPMMMGMDPNSGAGGFSLPRALLAQYPALQNIDWSQVPTTEDPGELSDVGLGRNSFDASSGGDFYDDEVEQGYVSASGIDFKYHDGSLAPGDGYFQGA</sequence>
<dbReference type="GO" id="GO:0005634">
    <property type="term" value="C:nucleus"/>
    <property type="evidence" value="ECO:0007669"/>
    <property type="project" value="UniProtKB-SubCell"/>
</dbReference>
<gene>
    <name evidence="14" type="ORF">PV10_08344</name>
</gene>
<feature type="compositionally biased region" description="Polar residues" evidence="12">
    <location>
        <begin position="240"/>
        <end position="253"/>
    </location>
</feature>
<keyword evidence="6 11" id="KW-0863">Zinc-finger</keyword>
<keyword evidence="4" id="KW-0479">Metal-binding</keyword>
<dbReference type="SUPFAM" id="SSF57667">
    <property type="entry name" value="beta-beta-alpha zinc fingers"/>
    <property type="match status" value="1"/>
</dbReference>
<feature type="compositionally biased region" description="Polar residues" evidence="12">
    <location>
        <begin position="402"/>
        <end position="412"/>
    </location>
</feature>
<keyword evidence="3" id="KW-0963">Cytoplasm</keyword>
<dbReference type="STRING" id="212818.A0A0D1WIL2"/>
<dbReference type="GO" id="GO:0008270">
    <property type="term" value="F:zinc ion binding"/>
    <property type="evidence" value="ECO:0007669"/>
    <property type="project" value="UniProtKB-KW"/>
</dbReference>
<evidence type="ECO:0000256" key="6">
    <source>
        <dbReference type="ARBA" id="ARBA00022771"/>
    </source>
</evidence>
<comment type="subcellular location">
    <subcellularLocation>
        <location evidence="2">Cytoplasm</location>
    </subcellularLocation>
    <subcellularLocation>
        <location evidence="1">Nucleus</location>
    </subcellularLocation>
</comment>
<dbReference type="GeneID" id="27326189"/>
<evidence type="ECO:0000256" key="7">
    <source>
        <dbReference type="ARBA" id="ARBA00022833"/>
    </source>
</evidence>
<feature type="domain" description="C2H2-type" evidence="13">
    <location>
        <begin position="481"/>
        <end position="508"/>
    </location>
</feature>
<dbReference type="InterPro" id="IPR013087">
    <property type="entry name" value="Znf_C2H2_type"/>
</dbReference>
<dbReference type="VEuPathDB" id="FungiDB:PV10_08344"/>
<dbReference type="GO" id="GO:0000981">
    <property type="term" value="F:DNA-binding transcription factor activity, RNA polymerase II-specific"/>
    <property type="evidence" value="ECO:0007669"/>
    <property type="project" value="TreeGrafter"/>
</dbReference>
<evidence type="ECO:0000256" key="2">
    <source>
        <dbReference type="ARBA" id="ARBA00004496"/>
    </source>
</evidence>
<organism evidence="14 15">
    <name type="scientific">Exophiala mesophila</name>
    <name type="common">Black yeast-like fungus</name>
    <dbReference type="NCBI Taxonomy" id="212818"/>
    <lineage>
        <taxon>Eukaryota</taxon>
        <taxon>Fungi</taxon>
        <taxon>Dikarya</taxon>
        <taxon>Ascomycota</taxon>
        <taxon>Pezizomycotina</taxon>
        <taxon>Eurotiomycetes</taxon>
        <taxon>Chaetothyriomycetidae</taxon>
        <taxon>Chaetothyriales</taxon>
        <taxon>Herpotrichiellaceae</taxon>
        <taxon>Exophiala</taxon>
    </lineage>
</organism>
<feature type="compositionally biased region" description="Polar residues" evidence="12">
    <location>
        <begin position="16"/>
        <end position="26"/>
    </location>
</feature>
<feature type="compositionally biased region" description="Basic and acidic residues" evidence="12">
    <location>
        <begin position="413"/>
        <end position="422"/>
    </location>
</feature>
<dbReference type="RefSeq" id="XP_016220259.1">
    <property type="nucleotide sequence ID" value="XM_016373348.1"/>
</dbReference>
<keyword evidence="5" id="KW-0677">Repeat</keyword>
<feature type="compositionally biased region" description="Low complexity" evidence="12">
    <location>
        <begin position="1"/>
        <end position="13"/>
    </location>
</feature>
<dbReference type="FunFam" id="3.30.160.60:FF:000146">
    <property type="entry name" value="C2H2 type zinc finger protein"/>
    <property type="match status" value="1"/>
</dbReference>
<dbReference type="SMART" id="SM00355">
    <property type="entry name" value="ZnF_C2H2"/>
    <property type="match status" value="2"/>
</dbReference>
<dbReference type="EMBL" id="KN847525">
    <property type="protein sequence ID" value="KIV88685.1"/>
    <property type="molecule type" value="Genomic_DNA"/>
</dbReference>
<dbReference type="FunFam" id="3.30.160.60:FF:000181">
    <property type="entry name" value="C2H2 type zinc finger protein"/>
    <property type="match status" value="1"/>
</dbReference>
<dbReference type="Pfam" id="PF00096">
    <property type="entry name" value="zf-C2H2"/>
    <property type="match status" value="2"/>
</dbReference>
<evidence type="ECO:0000256" key="1">
    <source>
        <dbReference type="ARBA" id="ARBA00004123"/>
    </source>
</evidence>
<protein>
    <recommendedName>
        <fullName evidence="13">C2H2-type domain-containing protein</fullName>
    </recommendedName>
</protein>
<dbReference type="GO" id="GO:0045944">
    <property type="term" value="P:positive regulation of transcription by RNA polymerase II"/>
    <property type="evidence" value="ECO:0007669"/>
    <property type="project" value="UniProtKB-ARBA"/>
</dbReference>
<dbReference type="GO" id="GO:0000978">
    <property type="term" value="F:RNA polymerase II cis-regulatory region sequence-specific DNA binding"/>
    <property type="evidence" value="ECO:0007669"/>
    <property type="project" value="TreeGrafter"/>
</dbReference>
<feature type="region of interest" description="Disordered" evidence="12">
    <location>
        <begin position="357"/>
        <end position="478"/>
    </location>
</feature>
<feature type="region of interest" description="Disordered" evidence="12">
    <location>
        <begin position="651"/>
        <end position="676"/>
    </location>
</feature>
<evidence type="ECO:0000256" key="11">
    <source>
        <dbReference type="PROSITE-ProRule" id="PRU00042"/>
    </source>
</evidence>
<reference evidence="14 15" key="1">
    <citation type="submission" date="2015-01" db="EMBL/GenBank/DDBJ databases">
        <title>The Genome Sequence of Exophiala mesophila CBS40295.</title>
        <authorList>
            <consortium name="The Broad Institute Genomics Platform"/>
            <person name="Cuomo C."/>
            <person name="de Hoog S."/>
            <person name="Gorbushina A."/>
            <person name="Stielow B."/>
            <person name="Teixiera M."/>
            <person name="Abouelleil A."/>
            <person name="Chapman S.B."/>
            <person name="Priest M."/>
            <person name="Young S.K."/>
            <person name="Wortman J."/>
            <person name="Nusbaum C."/>
            <person name="Birren B."/>
        </authorList>
    </citation>
    <scope>NUCLEOTIDE SEQUENCE [LARGE SCALE GENOMIC DNA]</scope>
    <source>
        <strain evidence="14 15">CBS 40295</strain>
    </source>
</reference>
<keyword evidence="8" id="KW-0805">Transcription regulation</keyword>
<dbReference type="PANTHER" id="PTHR24388:SF54">
    <property type="entry name" value="PROTEIN ESCARGOT"/>
    <property type="match status" value="1"/>
</dbReference>